<proteinExistence type="predicted"/>
<comment type="caution">
    <text evidence="1">The sequence shown here is derived from an EMBL/GenBank/DDBJ whole genome shotgun (WGS) entry which is preliminary data.</text>
</comment>
<dbReference type="Proteomes" id="UP000655588">
    <property type="component" value="Unassembled WGS sequence"/>
</dbReference>
<protein>
    <submittedName>
        <fullName evidence="1">Uncharacterized protein</fullName>
    </submittedName>
</protein>
<keyword evidence="2" id="KW-1185">Reference proteome</keyword>
<evidence type="ECO:0000313" key="1">
    <source>
        <dbReference type="EMBL" id="KAF3425840.1"/>
    </source>
</evidence>
<sequence length="79" mass="8705">FSKNCSFDCDNQPLSLLCSRTSSNGTKRLCGPRMQCPRANGTDTAEYYERNACIRRVLSSPLQPRCVSGDVSVQGRLTS</sequence>
<dbReference type="EMBL" id="WNWW01000353">
    <property type="protein sequence ID" value="KAF3425840.1"/>
    <property type="molecule type" value="Genomic_DNA"/>
</dbReference>
<evidence type="ECO:0000313" key="2">
    <source>
        <dbReference type="Proteomes" id="UP000655588"/>
    </source>
</evidence>
<feature type="non-terminal residue" evidence="1">
    <location>
        <position position="1"/>
    </location>
</feature>
<name>A0A833S6Z8_9HYME</name>
<dbReference type="AlphaFoldDB" id="A0A833S6Z8"/>
<reference evidence="1" key="1">
    <citation type="submission" date="2019-11" db="EMBL/GenBank/DDBJ databases">
        <title>The nuclear and mitochondrial genomes of Frieseomelitta varia - a highly eusocial stingless bee (Meliponini) with a permanently sterile worker caste.</title>
        <authorList>
            <person name="Freitas F.C.P."/>
            <person name="Lourenco A.P."/>
            <person name="Nunes F.M.F."/>
            <person name="Paschoal A.R."/>
            <person name="Abreu F.C.P."/>
            <person name="Barbin F.O."/>
            <person name="Bataglia L."/>
            <person name="Cardoso-Junior C.A.M."/>
            <person name="Cervoni M.S."/>
            <person name="Silva S.R."/>
            <person name="Dalarmi F."/>
            <person name="Del Lama M.A."/>
            <person name="Depintor T.S."/>
            <person name="Ferreira K.M."/>
            <person name="Goria P.S."/>
            <person name="Jaskot M.C."/>
            <person name="Lago D.C."/>
            <person name="Luna-Lucena D."/>
            <person name="Moda L.M."/>
            <person name="Nascimento L."/>
            <person name="Pedrino M."/>
            <person name="Rabico F.O."/>
            <person name="Sanches F.C."/>
            <person name="Santos D.E."/>
            <person name="Santos C.G."/>
            <person name="Vieira J."/>
            <person name="Lopes T.F."/>
            <person name="Barchuk A.R."/>
            <person name="Hartfelder K."/>
            <person name="Simoes Z.L.P."/>
            <person name="Bitondi M.M.G."/>
            <person name="Pinheiro D.G."/>
        </authorList>
    </citation>
    <scope>NUCLEOTIDE SEQUENCE</scope>
    <source>
        <strain evidence="1">USP_RPSP 00005682</strain>
        <tissue evidence="1">Whole individual</tissue>
    </source>
</reference>
<organism evidence="1 2">
    <name type="scientific">Frieseomelitta varia</name>
    <dbReference type="NCBI Taxonomy" id="561572"/>
    <lineage>
        <taxon>Eukaryota</taxon>
        <taxon>Metazoa</taxon>
        <taxon>Ecdysozoa</taxon>
        <taxon>Arthropoda</taxon>
        <taxon>Hexapoda</taxon>
        <taxon>Insecta</taxon>
        <taxon>Pterygota</taxon>
        <taxon>Neoptera</taxon>
        <taxon>Endopterygota</taxon>
        <taxon>Hymenoptera</taxon>
        <taxon>Apocrita</taxon>
        <taxon>Aculeata</taxon>
        <taxon>Apoidea</taxon>
        <taxon>Anthophila</taxon>
        <taxon>Apidae</taxon>
        <taxon>Frieseomelitta</taxon>
    </lineage>
</organism>
<accession>A0A833S6Z8</accession>
<gene>
    <name evidence="1" type="ORF">E2986_12959</name>
</gene>